<dbReference type="GO" id="GO:0005737">
    <property type="term" value="C:cytoplasm"/>
    <property type="evidence" value="ECO:0007669"/>
    <property type="project" value="UniProtKB-SubCell"/>
</dbReference>
<evidence type="ECO:0000256" key="1">
    <source>
        <dbReference type="ARBA" id="ARBA00004496"/>
    </source>
</evidence>
<organism evidence="9">
    <name type="scientific">freshwater metagenome</name>
    <dbReference type="NCBI Taxonomy" id="449393"/>
    <lineage>
        <taxon>unclassified sequences</taxon>
        <taxon>metagenomes</taxon>
        <taxon>ecological metagenomes</taxon>
    </lineage>
</organism>
<dbReference type="GO" id="GO:0009252">
    <property type="term" value="P:peptidoglycan biosynthetic process"/>
    <property type="evidence" value="ECO:0007669"/>
    <property type="project" value="UniProtKB-UniPathway"/>
</dbReference>
<keyword evidence="6" id="KW-0067">ATP-binding</keyword>
<dbReference type="InterPro" id="IPR005762">
    <property type="entry name" value="MurD"/>
</dbReference>
<dbReference type="InterPro" id="IPR036615">
    <property type="entry name" value="Mur_ligase_C_dom_sf"/>
</dbReference>
<proteinExistence type="inferred from homology"/>
<dbReference type="NCBIfam" id="TIGR01087">
    <property type="entry name" value="murD"/>
    <property type="match status" value="1"/>
</dbReference>
<evidence type="ECO:0000256" key="5">
    <source>
        <dbReference type="ARBA" id="ARBA00022741"/>
    </source>
</evidence>
<evidence type="ECO:0000259" key="7">
    <source>
        <dbReference type="Pfam" id="PF02875"/>
    </source>
</evidence>
<dbReference type="Pfam" id="PF02875">
    <property type="entry name" value="Mur_ligase_C"/>
    <property type="match status" value="1"/>
</dbReference>
<keyword evidence="3" id="KW-0963">Cytoplasm</keyword>
<dbReference type="SUPFAM" id="SSF51984">
    <property type="entry name" value="MurCD N-terminal domain"/>
    <property type="match status" value="1"/>
</dbReference>
<dbReference type="InterPro" id="IPR004101">
    <property type="entry name" value="Mur_ligase_C"/>
</dbReference>
<dbReference type="HAMAP" id="MF_00639">
    <property type="entry name" value="MurD"/>
    <property type="match status" value="1"/>
</dbReference>
<reference evidence="9" key="1">
    <citation type="submission" date="2020-05" db="EMBL/GenBank/DDBJ databases">
        <authorList>
            <person name="Chiriac C."/>
            <person name="Salcher M."/>
            <person name="Ghai R."/>
            <person name="Kavagutti S V."/>
        </authorList>
    </citation>
    <scope>NUCLEOTIDE SEQUENCE</scope>
</reference>
<sequence>MKKAAVFGLALAGTAVARALVERDFTVVMSDDKLNDEHRALARELNCTVVDLVGDVSIDEFLTGVDVLVPAPGVSPQHSVIMRALEMGISVRTEIDLAYEWEQARPGGPRPILAVTGTDGKTTTTMLVAALLRGAGYTVAEVGNTDVPFVAALNDDVDVFVAECSSFRLQFTQCFRSSSSVWLNIAPDHIDWHGTFDSYVSAKARMWKFATSNDVAIVPVDVALISDAARLSQARVVTFGVAHGDYYVADNMLMSPVGPIASVDSLWRTMPHDITNSLAACAVVLESGLVRTEQLGATLSKFVSAPHRIELVGNFGGVDWFDDSKATSPHAALTAIRAFDSVVLIAGGKNKALDLTELAIEPHRIHGVIAIGYDAPAIQAAFAEVCPVQVATSMAQAVELATQMSNGRVPVLLSPACTSYDWYRNYNERGDDFQKCVKDFFDTNSGVA</sequence>
<keyword evidence="4" id="KW-0436">Ligase</keyword>
<comment type="subcellular location">
    <subcellularLocation>
        <location evidence="1">Cytoplasm</location>
    </subcellularLocation>
</comment>
<evidence type="ECO:0000313" key="9">
    <source>
        <dbReference type="EMBL" id="CAB4564467.1"/>
    </source>
</evidence>
<dbReference type="AlphaFoldDB" id="A0A6J6DJX7"/>
<feature type="domain" description="Mur ligase C-terminal" evidence="7">
    <location>
        <begin position="307"/>
        <end position="417"/>
    </location>
</feature>
<dbReference type="EMBL" id="CAEZTI010000098">
    <property type="protein sequence ID" value="CAB4564467.1"/>
    <property type="molecule type" value="Genomic_DNA"/>
</dbReference>
<evidence type="ECO:0000256" key="4">
    <source>
        <dbReference type="ARBA" id="ARBA00022598"/>
    </source>
</evidence>
<dbReference type="PANTHER" id="PTHR43692:SF1">
    <property type="entry name" value="UDP-N-ACETYLMURAMOYLALANINE--D-GLUTAMATE LIGASE"/>
    <property type="match status" value="1"/>
</dbReference>
<dbReference type="GO" id="GO:0008360">
    <property type="term" value="P:regulation of cell shape"/>
    <property type="evidence" value="ECO:0007669"/>
    <property type="project" value="InterPro"/>
</dbReference>
<dbReference type="Gene3D" id="3.40.1190.10">
    <property type="entry name" value="Mur-like, catalytic domain"/>
    <property type="match status" value="1"/>
</dbReference>
<dbReference type="GO" id="GO:0008764">
    <property type="term" value="F:UDP-N-acetylmuramoylalanine-D-glutamate ligase activity"/>
    <property type="evidence" value="ECO:0007669"/>
    <property type="project" value="UniProtKB-EC"/>
</dbReference>
<dbReference type="GO" id="GO:0051301">
    <property type="term" value="P:cell division"/>
    <property type="evidence" value="ECO:0007669"/>
    <property type="project" value="InterPro"/>
</dbReference>
<keyword evidence="5" id="KW-0547">Nucleotide-binding</keyword>
<dbReference type="Gene3D" id="3.40.50.720">
    <property type="entry name" value="NAD(P)-binding Rossmann-like Domain"/>
    <property type="match status" value="1"/>
</dbReference>
<protein>
    <submittedName>
        <fullName evidence="9">Unannotated protein</fullName>
    </submittedName>
</protein>
<accession>A0A6J6DJX7</accession>
<evidence type="ECO:0000256" key="2">
    <source>
        <dbReference type="ARBA" id="ARBA00004752"/>
    </source>
</evidence>
<dbReference type="InterPro" id="IPR013221">
    <property type="entry name" value="Mur_ligase_cen"/>
</dbReference>
<evidence type="ECO:0000256" key="6">
    <source>
        <dbReference type="ARBA" id="ARBA00022840"/>
    </source>
</evidence>
<dbReference type="UniPathway" id="UPA00219"/>
<feature type="domain" description="Mur ligase central" evidence="8">
    <location>
        <begin position="115"/>
        <end position="258"/>
    </location>
</feature>
<name>A0A6J6DJX7_9ZZZZ</name>
<evidence type="ECO:0000256" key="3">
    <source>
        <dbReference type="ARBA" id="ARBA00022490"/>
    </source>
</evidence>
<comment type="pathway">
    <text evidence="2">Cell wall biogenesis; peptidoglycan biosynthesis.</text>
</comment>
<dbReference type="Gene3D" id="3.90.190.20">
    <property type="entry name" value="Mur ligase, C-terminal domain"/>
    <property type="match status" value="1"/>
</dbReference>
<dbReference type="SUPFAM" id="SSF53244">
    <property type="entry name" value="MurD-like peptide ligases, peptide-binding domain"/>
    <property type="match status" value="1"/>
</dbReference>
<gene>
    <name evidence="9" type="ORF">UFOPK1619_00580</name>
</gene>
<dbReference type="GO" id="GO:0005524">
    <property type="term" value="F:ATP binding"/>
    <property type="evidence" value="ECO:0007669"/>
    <property type="project" value="UniProtKB-KW"/>
</dbReference>
<evidence type="ECO:0000259" key="8">
    <source>
        <dbReference type="Pfam" id="PF08245"/>
    </source>
</evidence>
<dbReference type="InterPro" id="IPR036565">
    <property type="entry name" value="Mur-like_cat_sf"/>
</dbReference>
<dbReference type="Pfam" id="PF08245">
    <property type="entry name" value="Mur_ligase_M"/>
    <property type="match status" value="1"/>
</dbReference>
<dbReference type="PANTHER" id="PTHR43692">
    <property type="entry name" value="UDP-N-ACETYLMURAMOYLALANINE--D-GLUTAMATE LIGASE"/>
    <property type="match status" value="1"/>
</dbReference>
<dbReference type="SUPFAM" id="SSF53623">
    <property type="entry name" value="MurD-like peptide ligases, catalytic domain"/>
    <property type="match status" value="1"/>
</dbReference>
<dbReference type="Pfam" id="PF21799">
    <property type="entry name" value="MurD-like_N"/>
    <property type="match status" value="1"/>
</dbReference>